<sequence>MMNAIENTVARLEVSTTQALLETANLNQGHLTSKLVPRACTERFSKIPGLLLPRHSRKKSFPTINCA</sequence>
<accession>A0A540KY63</accession>
<comment type="caution">
    <text evidence="1">The sequence shown here is derived from an EMBL/GenBank/DDBJ whole genome shotgun (WGS) entry which is preliminary data.</text>
</comment>
<name>A0A540KY63_MALBA</name>
<dbReference type="AlphaFoldDB" id="A0A540KY63"/>
<proteinExistence type="predicted"/>
<keyword evidence="2" id="KW-1185">Reference proteome</keyword>
<gene>
    <name evidence="1" type="ORF">C1H46_035289</name>
</gene>
<reference evidence="1 2" key="1">
    <citation type="journal article" date="2019" name="G3 (Bethesda)">
        <title>Sequencing of a Wild Apple (Malus baccata) Genome Unravels the Differences Between Cultivated and Wild Apple Species Regarding Disease Resistance and Cold Tolerance.</title>
        <authorList>
            <person name="Chen X."/>
        </authorList>
    </citation>
    <scope>NUCLEOTIDE SEQUENCE [LARGE SCALE GENOMIC DNA]</scope>
    <source>
        <strain evidence="2">cv. Shandingzi</strain>
        <tissue evidence="1">Leaves</tissue>
    </source>
</reference>
<dbReference type="EMBL" id="VIEB01000870">
    <property type="protein sequence ID" value="TQD79161.1"/>
    <property type="molecule type" value="Genomic_DNA"/>
</dbReference>
<evidence type="ECO:0000313" key="2">
    <source>
        <dbReference type="Proteomes" id="UP000315295"/>
    </source>
</evidence>
<organism evidence="1 2">
    <name type="scientific">Malus baccata</name>
    <name type="common">Siberian crab apple</name>
    <name type="synonym">Pyrus baccata</name>
    <dbReference type="NCBI Taxonomy" id="106549"/>
    <lineage>
        <taxon>Eukaryota</taxon>
        <taxon>Viridiplantae</taxon>
        <taxon>Streptophyta</taxon>
        <taxon>Embryophyta</taxon>
        <taxon>Tracheophyta</taxon>
        <taxon>Spermatophyta</taxon>
        <taxon>Magnoliopsida</taxon>
        <taxon>eudicotyledons</taxon>
        <taxon>Gunneridae</taxon>
        <taxon>Pentapetalae</taxon>
        <taxon>rosids</taxon>
        <taxon>fabids</taxon>
        <taxon>Rosales</taxon>
        <taxon>Rosaceae</taxon>
        <taxon>Amygdaloideae</taxon>
        <taxon>Maleae</taxon>
        <taxon>Malus</taxon>
    </lineage>
</organism>
<evidence type="ECO:0000313" key="1">
    <source>
        <dbReference type="EMBL" id="TQD79161.1"/>
    </source>
</evidence>
<dbReference type="Proteomes" id="UP000315295">
    <property type="component" value="Unassembled WGS sequence"/>
</dbReference>
<protein>
    <submittedName>
        <fullName evidence="1">Uncharacterized protein</fullName>
    </submittedName>
</protein>